<keyword evidence="9" id="KW-1133">Transmembrane helix</keyword>
<feature type="compositionally biased region" description="Polar residues" evidence="8">
    <location>
        <begin position="416"/>
        <end position="425"/>
    </location>
</feature>
<dbReference type="SMART" id="SM00220">
    <property type="entry name" value="S_TKc"/>
    <property type="match status" value="1"/>
</dbReference>
<evidence type="ECO:0000256" key="6">
    <source>
        <dbReference type="ARBA" id="ARBA00022840"/>
    </source>
</evidence>
<dbReference type="SUPFAM" id="SSF56112">
    <property type="entry name" value="Protein kinase-like (PK-like)"/>
    <property type="match status" value="1"/>
</dbReference>
<feature type="region of interest" description="Disordered" evidence="8">
    <location>
        <begin position="291"/>
        <end position="317"/>
    </location>
</feature>
<keyword evidence="4 7" id="KW-0547">Nucleotide-binding</keyword>
<feature type="domain" description="Protein kinase" evidence="10">
    <location>
        <begin position="18"/>
        <end position="285"/>
    </location>
</feature>
<dbReference type="PROSITE" id="PS50011">
    <property type="entry name" value="PROTEIN_KINASE_DOM"/>
    <property type="match status" value="1"/>
</dbReference>
<dbReference type="Proteomes" id="UP001321748">
    <property type="component" value="Chromosome"/>
</dbReference>
<dbReference type="InterPro" id="IPR011009">
    <property type="entry name" value="Kinase-like_dom_sf"/>
</dbReference>
<dbReference type="InterPro" id="IPR000719">
    <property type="entry name" value="Prot_kinase_dom"/>
</dbReference>
<evidence type="ECO:0000256" key="2">
    <source>
        <dbReference type="ARBA" id="ARBA00022527"/>
    </source>
</evidence>
<dbReference type="Pfam" id="PF00069">
    <property type="entry name" value="Pkinase"/>
    <property type="match status" value="1"/>
</dbReference>
<dbReference type="PROSITE" id="PS00107">
    <property type="entry name" value="PROTEIN_KINASE_ATP"/>
    <property type="match status" value="1"/>
</dbReference>
<proteinExistence type="predicted"/>
<feature type="region of interest" description="Disordered" evidence="8">
    <location>
        <begin position="350"/>
        <end position="425"/>
    </location>
</feature>
<evidence type="ECO:0000256" key="1">
    <source>
        <dbReference type="ARBA" id="ARBA00012513"/>
    </source>
</evidence>
<dbReference type="InterPro" id="IPR008271">
    <property type="entry name" value="Ser/Thr_kinase_AS"/>
</dbReference>
<name>A0ABM8BEU4_9BIFI</name>
<organism evidence="11 12">
    <name type="scientific">Bombiscardovia apis</name>
    <dbReference type="NCBI Taxonomy" id="2932182"/>
    <lineage>
        <taxon>Bacteria</taxon>
        <taxon>Bacillati</taxon>
        <taxon>Actinomycetota</taxon>
        <taxon>Actinomycetes</taxon>
        <taxon>Bifidobacteriales</taxon>
        <taxon>Bifidobacteriaceae</taxon>
        <taxon>Bombiscardovia</taxon>
    </lineage>
</organism>
<evidence type="ECO:0000256" key="5">
    <source>
        <dbReference type="ARBA" id="ARBA00022777"/>
    </source>
</evidence>
<dbReference type="PANTHER" id="PTHR43289">
    <property type="entry name" value="MITOGEN-ACTIVATED PROTEIN KINASE KINASE KINASE 20-RELATED"/>
    <property type="match status" value="1"/>
</dbReference>
<evidence type="ECO:0000256" key="8">
    <source>
        <dbReference type="SAM" id="MobiDB-lite"/>
    </source>
</evidence>
<sequence length="714" mass="75780">MSKVDALNLQAGDVVGGYTLVAPLGGGAMGSVWRARDDGGQDYAIKILRDSLADDQENGPASERERAEQISARERLRREALALRRINHPGVCQIVDMELDDSLAFIVTELIEGLNLRDDVAKNGRYTGDDLERLAQKLVDAVQAVHAAGIVHRDIKPTNVMISASGPILVDFGIAMGEGESHVTRTGLVMGTPGFIAPEIIDGDESDERSDWWSTAAVLAYAACGKPVFGAKPMMAVLERAASGSADLRGLPPRTMAAFRAALSPKCQDRPDPQNLLDAIATDALDASAWQAADEEDGDDSGALGDAASVESEASTEVVRPFGISSSADSGSDQPTQAFASREAYRSNPRLAWNQAPTQVVEQDERQGGAHTSVMPTHTRVMPTNTDYESTASDYGDKQDYEGAEGQTRALPDSWGQPSTQTQPLETARNLRVPLAGSDQSLSPDDTMPAAVPLEAQPGMAVYTPPPQAFMRRQAYLSRGKVVLTFIGLVLAALASFLPLASLLIAGVVLWALCASGLSRGGQIARELKRGGGRKTSDTALSLAAIPWQIGKSFVMALPRLVAMLLICALAMPLGGWALGLPLATGSITLAGLTLRLPLLAGSAWSISGLLAAACMLFSWLLAICSGRKPQDTYTASAPSIQDWRLAVLLGAGGLAGWVPQEEEGSESGVSQHNRRRLLVLGAVWLLLFALIAVFIVRQTPMDWSPLPIARPLP</sequence>
<dbReference type="Gene3D" id="1.10.510.10">
    <property type="entry name" value="Transferase(Phosphotransferase) domain 1"/>
    <property type="match status" value="1"/>
</dbReference>
<evidence type="ECO:0000256" key="7">
    <source>
        <dbReference type="PROSITE-ProRule" id="PRU10141"/>
    </source>
</evidence>
<evidence type="ECO:0000313" key="11">
    <source>
        <dbReference type="EMBL" id="BDR55419.1"/>
    </source>
</evidence>
<dbReference type="RefSeq" id="WP_317642908.1">
    <property type="nucleotide sequence ID" value="NZ_AP026800.1"/>
</dbReference>
<dbReference type="PANTHER" id="PTHR43289:SF6">
    <property type="entry name" value="SERINE_THREONINE-PROTEIN KINASE NEKL-3"/>
    <property type="match status" value="1"/>
</dbReference>
<dbReference type="InterPro" id="IPR017441">
    <property type="entry name" value="Protein_kinase_ATP_BS"/>
</dbReference>
<protein>
    <recommendedName>
        <fullName evidence="1">non-specific serine/threonine protein kinase</fullName>
        <ecNumber evidence="1">2.7.11.1</ecNumber>
    </recommendedName>
</protein>
<reference evidence="11 12" key="1">
    <citation type="journal article" date="2023" name="Microbiol. Spectr.">
        <title>Symbiosis of Carpenter Bees with Uncharacterized Lactic Acid Bacteria Showing NAD Auxotrophy.</title>
        <authorList>
            <person name="Kawasaki S."/>
            <person name="Ozawa K."/>
            <person name="Mori T."/>
            <person name="Yamamoto A."/>
            <person name="Ito M."/>
            <person name="Ohkuma M."/>
            <person name="Sakamoto M."/>
            <person name="Matsutani M."/>
        </authorList>
    </citation>
    <scope>NUCLEOTIDE SEQUENCE [LARGE SCALE GENOMIC DNA]</scope>
    <source>
        <strain evidence="11 12">KimH</strain>
    </source>
</reference>
<feature type="transmembrane region" description="Helical" evidence="9">
    <location>
        <begin position="561"/>
        <end position="584"/>
    </location>
</feature>
<feature type="transmembrane region" description="Helical" evidence="9">
    <location>
        <begin position="482"/>
        <end position="513"/>
    </location>
</feature>
<evidence type="ECO:0000256" key="9">
    <source>
        <dbReference type="SAM" id="Phobius"/>
    </source>
</evidence>
<feature type="transmembrane region" description="Helical" evidence="9">
    <location>
        <begin position="678"/>
        <end position="697"/>
    </location>
</feature>
<dbReference type="CDD" id="cd14014">
    <property type="entry name" value="STKc_PknB_like"/>
    <property type="match status" value="1"/>
</dbReference>
<feature type="transmembrane region" description="Helical" evidence="9">
    <location>
        <begin position="604"/>
        <end position="624"/>
    </location>
</feature>
<keyword evidence="9" id="KW-0472">Membrane</keyword>
<evidence type="ECO:0000256" key="3">
    <source>
        <dbReference type="ARBA" id="ARBA00022679"/>
    </source>
</evidence>
<keyword evidence="6 7" id="KW-0067">ATP-binding</keyword>
<evidence type="ECO:0000259" key="10">
    <source>
        <dbReference type="PROSITE" id="PS50011"/>
    </source>
</evidence>
<keyword evidence="2" id="KW-0723">Serine/threonine-protein kinase</keyword>
<dbReference type="EMBL" id="AP026800">
    <property type="protein sequence ID" value="BDR55419.1"/>
    <property type="molecule type" value="Genomic_DNA"/>
</dbReference>
<dbReference type="GO" id="GO:0016301">
    <property type="term" value="F:kinase activity"/>
    <property type="evidence" value="ECO:0007669"/>
    <property type="project" value="UniProtKB-KW"/>
</dbReference>
<keyword evidence="9" id="KW-0812">Transmembrane</keyword>
<gene>
    <name evidence="11" type="ORF">KIMH_15300</name>
</gene>
<feature type="compositionally biased region" description="Polar residues" evidence="8">
    <location>
        <begin position="382"/>
        <end position="393"/>
    </location>
</feature>
<dbReference type="PROSITE" id="PS00108">
    <property type="entry name" value="PROTEIN_KINASE_ST"/>
    <property type="match status" value="1"/>
</dbReference>
<keyword evidence="5 11" id="KW-0418">Kinase</keyword>
<evidence type="ECO:0000313" key="12">
    <source>
        <dbReference type="Proteomes" id="UP001321748"/>
    </source>
</evidence>
<evidence type="ECO:0000256" key="4">
    <source>
        <dbReference type="ARBA" id="ARBA00022741"/>
    </source>
</evidence>
<keyword evidence="3" id="KW-0808">Transferase</keyword>
<feature type="binding site" evidence="7">
    <location>
        <position position="46"/>
    </location>
    <ligand>
        <name>ATP</name>
        <dbReference type="ChEBI" id="CHEBI:30616"/>
    </ligand>
</feature>
<dbReference type="Gene3D" id="3.30.200.20">
    <property type="entry name" value="Phosphorylase Kinase, domain 1"/>
    <property type="match status" value="1"/>
</dbReference>
<keyword evidence="12" id="KW-1185">Reference proteome</keyword>
<accession>A0ABM8BEU4</accession>
<dbReference type="EC" id="2.7.11.1" evidence="1"/>